<organism evidence="3 4">
    <name type="scientific">Phlebiopsis gigantea (strain 11061_1 CR5-6)</name>
    <name type="common">White-rot fungus</name>
    <name type="synonym">Peniophora gigantea</name>
    <dbReference type="NCBI Taxonomy" id="745531"/>
    <lineage>
        <taxon>Eukaryota</taxon>
        <taxon>Fungi</taxon>
        <taxon>Dikarya</taxon>
        <taxon>Basidiomycota</taxon>
        <taxon>Agaricomycotina</taxon>
        <taxon>Agaricomycetes</taxon>
        <taxon>Polyporales</taxon>
        <taxon>Phanerochaetaceae</taxon>
        <taxon>Phlebiopsis</taxon>
    </lineage>
</organism>
<dbReference type="InterPro" id="IPR011009">
    <property type="entry name" value="Kinase-like_dom_sf"/>
</dbReference>
<sequence>MSAQGSSTTEFSQDLSTWRSAVFACAGLTVPQVDISRFFTYLLPHSGPITAGKFDAICEDVLASQYDNGRWISFEEDPAQGKKEHLGFGGLVKIAQAVESTVRTKFSLEPTAVLDSAPDNVPGSKRRSDTTRPDGYFILRERQCTEPHWIDIAFPAEYKGQDGVKETNDDIEKTVWNMHHIMREDARRRFAFGFTIENRTVRLWFAGRAEVLVSDPFDFVSQPKLLLKFFTTVMYATTDDLGWDPTMTLVPETDGKHQYDIQVAVSTDPMPVVYRTTRLISNVGACRLRGRGTRVWEVRQLNANSCFTGPPRVLKDSWPDTDRPREAEVLAQVLRDIGSVEEAQDFFLTVEAAGDVSIGGAVDQTLPESDRDQLYARDNGEEPKRFDLMQVDNSERATQGRDKTLQSLDGEVRGSQVSSFSALQHQLQEPVRFCPKTHHRIVFKEVCKSLNEEIDLPTILVALRLVCKPLNLMHKSGWVHRDISAGNILIVVLGDRVKVKLADLEYAKKCERGPASSTLHEVRTGTQDFMAVEVHAQDYKFLPESMIIDQDPFGPADPAIQGLAEGIIPRRVRVVIPPPELDEELVFTYNPLHDLESIWWVMAFFLINKDVRLVLWGPEKPLLPEFSETPTARSIRLPKQAKFAHSLFLYGRERVRLMEIGYKLKNKIAKYLHPALRALGAPLNDIRVALIKAYTAAEVDVRNIDHRAAQTVLAQLNTSLAQAAMLSSPDPFSIEVPSSIARSLKNDASLKTTKRKPSDNSTIDDDGEDGQDGEDARDDAEARGGDFRSDRKRAKKGQ</sequence>
<feature type="compositionally biased region" description="Basic and acidic residues" evidence="1">
    <location>
        <begin position="779"/>
        <end position="789"/>
    </location>
</feature>
<proteinExistence type="predicted"/>
<evidence type="ECO:0000259" key="2">
    <source>
        <dbReference type="Pfam" id="PF17667"/>
    </source>
</evidence>
<protein>
    <recommendedName>
        <fullName evidence="2">Fungal-type protein kinase domain-containing protein</fullName>
    </recommendedName>
</protein>
<dbReference type="HOGENOM" id="CLU_011584_1_1_1"/>
<dbReference type="InterPro" id="IPR040976">
    <property type="entry name" value="Pkinase_fungal"/>
</dbReference>
<keyword evidence="4" id="KW-1185">Reference proteome</keyword>
<feature type="compositionally biased region" description="Acidic residues" evidence="1">
    <location>
        <begin position="762"/>
        <end position="778"/>
    </location>
</feature>
<evidence type="ECO:0000313" key="4">
    <source>
        <dbReference type="Proteomes" id="UP000053257"/>
    </source>
</evidence>
<dbReference type="Proteomes" id="UP000053257">
    <property type="component" value="Unassembled WGS sequence"/>
</dbReference>
<feature type="region of interest" description="Disordered" evidence="1">
    <location>
        <begin position="746"/>
        <end position="798"/>
    </location>
</feature>
<accession>A0A0C3S9V0</accession>
<dbReference type="PANTHER" id="PTHR38248:SF2">
    <property type="entry name" value="FUNK1 11"/>
    <property type="match status" value="1"/>
</dbReference>
<dbReference type="EMBL" id="KN840516">
    <property type="protein sequence ID" value="KIP06495.1"/>
    <property type="molecule type" value="Genomic_DNA"/>
</dbReference>
<dbReference type="STRING" id="745531.A0A0C3S9V0"/>
<reference evidence="3 4" key="1">
    <citation type="journal article" date="2014" name="PLoS Genet.">
        <title>Analysis of the Phlebiopsis gigantea genome, transcriptome and secretome provides insight into its pioneer colonization strategies of wood.</title>
        <authorList>
            <person name="Hori C."/>
            <person name="Ishida T."/>
            <person name="Igarashi K."/>
            <person name="Samejima M."/>
            <person name="Suzuki H."/>
            <person name="Master E."/>
            <person name="Ferreira P."/>
            <person name="Ruiz-Duenas F.J."/>
            <person name="Held B."/>
            <person name="Canessa P."/>
            <person name="Larrondo L.F."/>
            <person name="Schmoll M."/>
            <person name="Druzhinina I.S."/>
            <person name="Kubicek C.P."/>
            <person name="Gaskell J.A."/>
            <person name="Kersten P."/>
            <person name="St John F."/>
            <person name="Glasner J."/>
            <person name="Sabat G."/>
            <person name="Splinter BonDurant S."/>
            <person name="Syed K."/>
            <person name="Yadav J."/>
            <person name="Mgbeahuruike A.C."/>
            <person name="Kovalchuk A."/>
            <person name="Asiegbu F.O."/>
            <person name="Lackner G."/>
            <person name="Hoffmeister D."/>
            <person name="Rencoret J."/>
            <person name="Gutierrez A."/>
            <person name="Sun H."/>
            <person name="Lindquist E."/>
            <person name="Barry K."/>
            <person name="Riley R."/>
            <person name="Grigoriev I.V."/>
            <person name="Henrissat B."/>
            <person name="Kues U."/>
            <person name="Berka R.M."/>
            <person name="Martinez A.T."/>
            <person name="Covert S.F."/>
            <person name="Blanchette R.A."/>
            <person name="Cullen D."/>
        </authorList>
    </citation>
    <scope>NUCLEOTIDE SEQUENCE [LARGE SCALE GENOMIC DNA]</scope>
    <source>
        <strain evidence="3 4">11061_1 CR5-6</strain>
    </source>
</reference>
<dbReference type="PANTHER" id="PTHR38248">
    <property type="entry name" value="FUNK1 6"/>
    <property type="match status" value="1"/>
</dbReference>
<feature type="domain" description="Fungal-type protein kinase" evidence="2">
    <location>
        <begin position="140"/>
        <end position="604"/>
    </location>
</feature>
<dbReference type="Pfam" id="PF17667">
    <property type="entry name" value="Pkinase_fungal"/>
    <property type="match status" value="1"/>
</dbReference>
<dbReference type="OrthoDB" id="2803898at2759"/>
<gene>
    <name evidence="3" type="ORF">PHLGIDRAFT_118886</name>
</gene>
<evidence type="ECO:0000313" key="3">
    <source>
        <dbReference type="EMBL" id="KIP06495.1"/>
    </source>
</evidence>
<evidence type="ECO:0000256" key="1">
    <source>
        <dbReference type="SAM" id="MobiDB-lite"/>
    </source>
</evidence>
<name>A0A0C3S9V0_PHLG1</name>
<dbReference type="SUPFAM" id="SSF56112">
    <property type="entry name" value="Protein kinase-like (PK-like)"/>
    <property type="match status" value="1"/>
</dbReference>
<dbReference type="Gene3D" id="1.10.510.10">
    <property type="entry name" value="Transferase(Phosphotransferase) domain 1"/>
    <property type="match status" value="1"/>
</dbReference>
<dbReference type="AlphaFoldDB" id="A0A0C3S9V0"/>